<dbReference type="OrthoDB" id="309499at2759"/>
<protein>
    <recommendedName>
        <fullName evidence="10">intramembrane prenyl-peptidase Rce1</fullName>
        <ecNumber evidence="10">3.4.26.1</ecNumber>
    </recommendedName>
</protein>
<feature type="transmembrane region" description="Helical" evidence="11">
    <location>
        <begin position="6"/>
        <end position="21"/>
    </location>
</feature>
<name>A0A8S1LKK8_9CILI</name>
<evidence type="ECO:0000256" key="1">
    <source>
        <dbReference type="ARBA" id="ARBA00004477"/>
    </source>
</evidence>
<gene>
    <name evidence="13" type="ORF">PSON_ATCC_30995.1.T0170326</name>
</gene>
<evidence type="ECO:0000256" key="3">
    <source>
        <dbReference type="ARBA" id="ARBA00022670"/>
    </source>
</evidence>
<dbReference type="EC" id="3.4.26.1" evidence="10"/>
<evidence type="ECO:0000256" key="11">
    <source>
        <dbReference type="SAM" id="Phobius"/>
    </source>
</evidence>
<accession>A0A8S1LKK8</accession>
<evidence type="ECO:0000256" key="8">
    <source>
        <dbReference type="ARBA" id="ARBA00023136"/>
    </source>
</evidence>
<evidence type="ECO:0000256" key="2">
    <source>
        <dbReference type="ARBA" id="ARBA00006897"/>
    </source>
</evidence>
<sequence>MQIPILYTIGFISSVYIWKIIKRFFKMGNNAKLKTLTVAISVLLMILNQRYIIGNCSSIIQCLSINISMNSILYPLICNTFLFLGPIYNFILDKYLRNERLVDKFSQNPLRDDRMLIRIVLAPLLEEITFRVLFYQNFNNLNEYCLTSSILFSLAHSHKFFSFFKKERKYRTEYYRQSFQFQSFKRSFIKAFLRTLFVLMFTFIFGFYAASVFLKTKSLISVILLHSYCNYLGFPNLSLIFSNTKTNIIKILSVYFVGILFFYYFITI</sequence>
<evidence type="ECO:0000256" key="7">
    <source>
        <dbReference type="ARBA" id="ARBA00022989"/>
    </source>
</evidence>
<dbReference type="EMBL" id="CAJJDN010000017">
    <property type="protein sequence ID" value="CAD8063274.1"/>
    <property type="molecule type" value="Genomic_DNA"/>
</dbReference>
<evidence type="ECO:0000259" key="12">
    <source>
        <dbReference type="Pfam" id="PF02517"/>
    </source>
</evidence>
<feature type="transmembrane region" description="Helical" evidence="11">
    <location>
        <begin position="219"/>
        <end position="241"/>
    </location>
</feature>
<keyword evidence="8 11" id="KW-0472">Membrane</keyword>
<evidence type="ECO:0000256" key="4">
    <source>
        <dbReference type="ARBA" id="ARBA00022692"/>
    </source>
</evidence>
<dbReference type="PANTHER" id="PTHR13046:SF0">
    <property type="entry name" value="CAAX PRENYL PROTEASE 2"/>
    <property type="match status" value="1"/>
</dbReference>
<keyword evidence="4 11" id="KW-0812">Transmembrane</keyword>
<dbReference type="GO" id="GO:0005789">
    <property type="term" value="C:endoplasmic reticulum membrane"/>
    <property type="evidence" value="ECO:0007669"/>
    <property type="project" value="UniProtKB-SubCell"/>
</dbReference>
<feature type="transmembrane region" description="Helical" evidence="11">
    <location>
        <begin position="72"/>
        <end position="91"/>
    </location>
</feature>
<comment type="similarity">
    <text evidence="2">Belongs to the peptidase U48 family.</text>
</comment>
<dbReference type="GO" id="GO:0004222">
    <property type="term" value="F:metalloendopeptidase activity"/>
    <property type="evidence" value="ECO:0007669"/>
    <property type="project" value="InterPro"/>
</dbReference>
<dbReference type="GO" id="GO:0071586">
    <property type="term" value="P:CAAX-box protein processing"/>
    <property type="evidence" value="ECO:0007669"/>
    <property type="project" value="InterPro"/>
</dbReference>
<keyword evidence="7 11" id="KW-1133">Transmembrane helix</keyword>
<keyword evidence="5" id="KW-0378">Hydrolase</keyword>
<evidence type="ECO:0000256" key="10">
    <source>
        <dbReference type="ARBA" id="ARBA00049729"/>
    </source>
</evidence>
<dbReference type="AlphaFoldDB" id="A0A8S1LKK8"/>
<dbReference type="InterPro" id="IPR003675">
    <property type="entry name" value="Rce1/LyrA-like_dom"/>
</dbReference>
<dbReference type="Proteomes" id="UP000692954">
    <property type="component" value="Unassembled WGS sequence"/>
</dbReference>
<feature type="transmembrane region" description="Helical" evidence="11">
    <location>
        <begin position="248"/>
        <end position="266"/>
    </location>
</feature>
<evidence type="ECO:0000313" key="14">
    <source>
        <dbReference type="Proteomes" id="UP000692954"/>
    </source>
</evidence>
<comment type="caution">
    <text evidence="13">The sequence shown here is derived from an EMBL/GenBank/DDBJ whole genome shotgun (WGS) entry which is preliminary data.</text>
</comment>
<dbReference type="Pfam" id="PF02517">
    <property type="entry name" value="Rce1-like"/>
    <property type="match status" value="1"/>
</dbReference>
<proteinExistence type="inferred from homology"/>
<dbReference type="InterPro" id="IPR039731">
    <property type="entry name" value="Rce1"/>
</dbReference>
<feature type="domain" description="CAAX prenyl protease 2/Lysostaphin resistance protein A-like" evidence="12">
    <location>
        <begin position="115"/>
        <end position="231"/>
    </location>
</feature>
<organism evidence="13 14">
    <name type="scientific">Paramecium sonneborni</name>
    <dbReference type="NCBI Taxonomy" id="65129"/>
    <lineage>
        <taxon>Eukaryota</taxon>
        <taxon>Sar</taxon>
        <taxon>Alveolata</taxon>
        <taxon>Ciliophora</taxon>
        <taxon>Intramacronucleata</taxon>
        <taxon>Oligohymenophorea</taxon>
        <taxon>Peniculida</taxon>
        <taxon>Parameciidae</taxon>
        <taxon>Paramecium</taxon>
    </lineage>
</organism>
<reference evidence="13" key="1">
    <citation type="submission" date="2021-01" db="EMBL/GenBank/DDBJ databases">
        <authorList>
            <consortium name="Genoscope - CEA"/>
            <person name="William W."/>
        </authorList>
    </citation>
    <scope>NUCLEOTIDE SEQUENCE</scope>
</reference>
<feature type="transmembrane region" description="Helical" evidence="11">
    <location>
        <begin position="191"/>
        <end position="213"/>
    </location>
</feature>
<evidence type="ECO:0000256" key="5">
    <source>
        <dbReference type="ARBA" id="ARBA00022801"/>
    </source>
</evidence>
<comment type="catalytic activity">
    <reaction evidence="9">
        <text>Hydrolyzes the peptide bond -P2-(S-farnesyl or geranylgeranyl)C-P1'-P2'-P3'-COOH where P1' and P2' are amino acids with aliphatic sidechains and P3' is any C-terminal residue.</text>
        <dbReference type="EC" id="3.4.26.1"/>
    </reaction>
</comment>
<evidence type="ECO:0000313" key="13">
    <source>
        <dbReference type="EMBL" id="CAD8063274.1"/>
    </source>
</evidence>
<dbReference type="PANTHER" id="PTHR13046">
    <property type="entry name" value="PROTEASE U48 CAAX PRENYL PROTEASE RCE1"/>
    <property type="match status" value="1"/>
</dbReference>
<keyword evidence="14" id="KW-1185">Reference proteome</keyword>
<feature type="transmembrane region" description="Helical" evidence="11">
    <location>
        <begin position="33"/>
        <end position="52"/>
    </location>
</feature>
<keyword evidence="6" id="KW-0256">Endoplasmic reticulum</keyword>
<evidence type="ECO:0000256" key="6">
    <source>
        <dbReference type="ARBA" id="ARBA00022824"/>
    </source>
</evidence>
<evidence type="ECO:0000256" key="9">
    <source>
        <dbReference type="ARBA" id="ARBA00047280"/>
    </source>
</evidence>
<comment type="subcellular location">
    <subcellularLocation>
        <location evidence="1">Endoplasmic reticulum membrane</location>
        <topology evidence="1">Multi-pass membrane protein</topology>
    </subcellularLocation>
</comment>
<keyword evidence="3" id="KW-0645">Protease</keyword>